<accession>A0A6G2BAG7</accession>
<keyword evidence="3" id="KW-0732">Signal</keyword>
<dbReference type="Gene3D" id="3.40.80.10">
    <property type="entry name" value="Peptidoglycan recognition protein-like"/>
    <property type="match status" value="1"/>
</dbReference>
<name>A0A6G2BAG7_9ACTN</name>
<dbReference type="InterPro" id="IPR006619">
    <property type="entry name" value="PGRP_domain_met/bac"/>
</dbReference>
<evidence type="ECO:0000259" key="4">
    <source>
        <dbReference type="SMART" id="SM00644"/>
    </source>
</evidence>
<dbReference type="GO" id="GO:0008745">
    <property type="term" value="F:N-acetylmuramoyl-L-alanine amidase activity"/>
    <property type="evidence" value="ECO:0007669"/>
    <property type="project" value="InterPro"/>
</dbReference>
<dbReference type="RefSeq" id="WP_155073277.1">
    <property type="nucleotide sequence ID" value="NZ_WIXO01000001.1"/>
</dbReference>
<evidence type="ECO:0000259" key="5">
    <source>
        <dbReference type="SMART" id="SM00701"/>
    </source>
</evidence>
<evidence type="ECO:0000256" key="2">
    <source>
        <dbReference type="SAM" id="MobiDB-lite"/>
    </source>
</evidence>
<feature type="compositionally biased region" description="Low complexity" evidence="2">
    <location>
        <begin position="233"/>
        <end position="262"/>
    </location>
</feature>
<protein>
    <recommendedName>
        <fullName evidence="8">N-acetylmuramoyl-L-alanine amidase</fullName>
    </recommendedName>
</protein>
<dbReference type="GO" id="GO:0009253">
    <property type="term" value="P:peptidoglycan catabolic process"/>
    <property type="evidence" value="ECO:0007669"/>
    <property type="project" value="InterPro"/>
</dbReference>
<feature type="domain" description="N-acetylmuramoyl-L-alanine amidase" evidence="4">
    <location>
        <begin position="361"/>
        <end position="523"/>
    </location>
</feature>
<dbReference type="Proteomes" id="UP000473014">
    <property type="component" value="Unassembled WGS sequence"/>
</dbReference>
<feature type="region of interest" description="Disordered" evidence="2">
    <location>
        <begin position="105"/>
        <end position="124"/>
    </location>
</feature>
<feature type="signal peptide" evidence="3">
    <location>
        <begin position="1"/>
        <end position="25"/>
    </location>
</feature>
<evidence type="ECO:0000256" key="3">
    <source>
        <dbReference type="SAM" id="SignalP"/>
    </source>
</evidence>
<reference evidence="6 7" key="1">
    <citation type="submission" date="2019-11" db="EMBL/GenBank/DDBJ databases">
        <authorList>
            <person name="Yuan L."/>
        </authorList>
    </citation>
    <scope>NUCLEOTIDE SEQUENCE [LARGE SCALE GENOMIC DNA]</scope>
    <source>
        <strain evidence="6 7">TRM43335</strain>
    </source>
</reference>
<dbReference type="GO" id="GO:0008270">
    <property type="term" value="F:zinc ion binding"/>
    <property type="evidence" value="ECO:0007669"/>
    <property type="project" value="InterPro"/>
</dbReference>
<feature type="region of interest" description="Disordered" evidence="2">
    <location>
        <begin position="151"/>
        <end position="345"/>
    </location>
</feature>
<evidence type="ECO:0000313" key="6">
    <source>
        <dbReference type="EMBL" id="MTE18892.1"/>
    </source>
</evidence>
<dbReference type="SUPFAM" id="SSF55846">
    <property type="entry name" value="N-acetylmuramoyl-L-alanine amidase-like"/>
    <property type="match status" value="1"/>
</dbReference>
<dbReference type="Pfam" id="PF01510">
    <property type="entry name" value="Amidase_2"/>
    <property type="match status" value="1"/>
</dbReference>
<dbReference type="OrthoDB" id="514320at2"/>
<proteinExistence type="inferred from homology"/>
<dbReference type="InterPro" id="IPR002502">
    <property type="entry name" value="Amidase_domain"/>
</dbReference>
<organism evidence="6 7">
    <name type="scientific">Streptomyces taklimakanensis</name>
    <dbReference type="NCBI Taxonomy" id="2569853"/>
    <lineage>
        <taxon>Bacteria</taxon>
        <taxon>Bacillati</taxon>
        <taxon>Actinomycetota</taxon>
        <taxon>Actinomycetes</taxon>
        <taxon>Kitasatosporales</taxon>
        <taxon>Streptomycetaceae</taxon>
        <taxon>Streptomyces</taxon>
    </lineage>
</organism>
<sequence length="542" mass="57094">MKRRTWLAVGSVVLGGSVAATVAVATTSDDHGRSDDFRPVAAYTEAFEGDDGSKERSVPRTETRLFSLLGVSWEDPKAELDGTAQIRTRSAETGAWTKWQDLDLGIRPPETEEGQDGGVRGASEPLWVGKSDAVEARVVADSGKTAELPDGLRLDLIDPGELGEPGEDIGGGWRKIDGGNKDEGTPEPSDEPEPGTSEPTSEPTTEPTDTPTEEPTGEPTDTPTGEPTEEPTDTPTSEPTTEPTDTPTGEPTGEPTDTPTGEPTEEPTDTPTSEPTTEPTDTPTGEPTGEPTDTPTGEPTEEPTDTPTSEPTTEPTDTPTEEPTGEPTDTPTSPEPTTEPTDAGVPEIVSRAEWGADESLVEDPPSYLDRVDAVFVHHTAGTNNYACADSAAVVRGILTYHVKTNGWNDIGYNFFVDKCGTIFEGRAGGVDKAVRGAHTYGFNGYSSGVTVLGNYEDGARPTRAALESVARISAWKLGLHGVDPAGEVTLTAAADTGVWKNGERATLHRISGHRDGYATLCPGANLYSQLPNIRTQAAAMAS</sequence>
<dbReference type="SMART" id="SM00644">
    <property type="entry name" value="Ami_2"/>
    <property type="match status" value="1"/>
</dbReference>
<evidence type="ECO:0008006" key="8">
    <source>
        <dbReference type="Google" id="ProtNLM"/>
    </source>
</evidence>
<feature type="compositionally biased region" description="Low complexity" evidence="2">
    <location>
        <begin position="325"/>
        <end position="342"/>
    </location>
</feature>
<dbReference type="PANTHER" id="PTHR11022">
    <property type="entry name" value="PEPTIDOGLYCAN RECOGNITION PROTEIN"/>
    <property type="match status" value="1"/>
</dbReference>
<feature type="compositionally biased region" description="Low complexity" evidence="2">
    <location>
        <begin position="217"/>
        <end position="226"/>
    </location>
</feature>
<comment type="caution">
    <text evidence="6">The sequence shown here is derived from an EMBL/GenBank/DDBJ whole genome shotgun (WGS) entry which is preliminary data.</text>
</comment>
<feature type="compositionally biased region" description="Basic and acidic residues" evidence="2">
    <location>
        <begin position="174"/>
        <end position="184"/>
    </location>
</feature>
<evidence type="ECO:0000256" key="1">
    <source>
        <dbReference type="ARBA" id="ARBA00007553"/>
    </source>
</evidence>
<dbReference type="SMART" id="SM00701">
    <property type="entry name" value="PGRP"/>
    <property type="match status" value="1"/>
</dbReference>
<dbReference type="PANTHER" id="PTHR11022:SF41">
    <property type="entry name" value="PEPTIDOGLYCAN-RECOGNITION PROTEIN LC-RELATED"/>
    <property type="match status" value="1"/>
</dbReference>
<feature type="domain" description="Peptidoglycan recognition protein family" evidence="5">
    <location>
        <begin position="346"/>
        <end position="495"/>
    </location>
</feature>
<dbReference type="InterPro" id="IPR036505">
    <property type="entry name" value="Amidase/PGRP_sf"/>
</dbReference>
<keyword evidence="7" id="KW-1185">Reference proteome</keyword>
<feature type="compositionally biased region" description="Low complexity" evidence="2">
    <location>
        <begin position="305"/>
        <end position="318"/>
    </location>
</feature>
<comment type="similarity">
    <text evidence="1">Belongs to the N-acetylmuramoyl-L-alanine amidase 2 family.</text>
</comment>
<dbReference type="AlphaFoldDB" id="A0A6G2BAG7"/>
<gene>
    <name evidence="6" type="ORF">F0L17_07040</name>
</gene>
<dbReference type="InterPro" id="IPR015510">
    <property type="entry name" value="PGRP"/>
</dbReference>
<evidence type="ECO:0000313" key="7">
    <source>
        <dbReference type="Proteomes" id="UP000473014"/>
    </source>
</evidence>
<feature type="compositionally biased region" description="Low complexity" evidence="2">
    <location>
        <begin position="194"/>
        <end position="210"/>
    </location>
</feature>
<feature type="chain" id="PRO_5026171606" description="N-acetylmuramoyl-L-alanine amidase" evidence="3">
    <location>
        <begin position="26"/>
        <end position="542"/>
    </location>
</feature>
<dbReference type="CDD" id="cd06583">
    <property type="entry name" value="PGRP"/>
    <property type="match status" value="1"/>
</dbReference>
<dbReference type="EMBL" id="WIXO01000001">
    <property type="protein sequence ID" value="MTE18892.1"/>
    <property type="molecule type" value="Genomic_DNA"/>
</dbReference>
<feature type="compositionally biased region" description="Low complexity" evidence="2">
    <location>
        <begin position="269"/>
        <end position="298"/>
    </location>
</feature>